<dbReference type="EMBL" id="JACHMN010000001">
    <property type="protein sequence ID" value="MBB5866745.1"/>
    <property type="molecule type" value="Genomic_DNA"/>
</dbReference>
<accession>A0A841BGI5</accession>
<protein>
    <submittedName>
        <fullName evidence="2">Uncharacterized protein</fullName>
    </submittedName>
</protein>
<evidence type="ECO:0000313" key="2">
    <source>
        <dbReference type="EMBL" id="MBB5866745.1"/>
    </source>
</evidence>
<dbReference type="Proteomes" id="UP000587527">
    <property type="component" value="Unassembled WGS sequence"/>
</dbReference>
<evidence type="ECO:0000256" key="1">
    <source>
        <dbReference type="SAM" id="SignalP"/>
    </source>
</evidence>
<keyword evidence="1" id="KW-0732">Signal</keyword>
<keyword evidence="3" id="KW-1185">Reference proteome</keyword>
<name>A0A841BGI5_9ACTN</name>
<organism evidence="2 3">
    <name type="scientific">Allocatelliglobosispora scoriae</name>
    <dbReference type="NCBI Taxonomy" id="643052"/>
    <lineage>
        <taxon>Bacteria</taxon>
        <taxon>Bacillati</taxon>
        <taxon>Actinomycetota</taxon>
        <taxon>Actinomycetes</taxon>
        <taxon>Micromonosporales</taxon>
        <taxon>Micromonosporaceae</taxon>
        <taxon>Allocatelliglobosispora</taxon>
    </lineage>
</organism>
<proteinExistence type="predicted"/>
<reference evidence="2 3" key="1">
    <citation type="submission" date="2020-08" db="EMBL/GenBank/DDBJ databases">
        <title>Sequencing the genomes of 1000 actinobacteria strains.</title>
        <authorList>
            <person name="Klenk H.-P."/>
        </authorList>
    </citation>
    <scope>NUCLEOTIDE SEQUENCE [LARGE SCALE GENOMIC DNA]</scope>
    <source>
        <strain evidence="2 3">DSM 45362</strain>
    </source>
</reference>
<sequence>MTVQVAEAVSLAGFGSASAAVTVAVIEPASPDVQVERDARVGTSRSMPTAGWSLGAAVTGSDMRAPNTTHALSTKHYSNIAYFPLDFC</sequence>
<feature type="signal peptide" evidence="1">
    <location>
        <begin position="1"/>
        <end position="19"/>
    </location>
</feature>
<dbReference type="AlphaFoldDB" id="A0A841BGI5"/>
<gene>
    <name evidence="2" type="ORF">F4553_000124</name>
</gene>
<comment type="caution">
    <text evidence="2">The sequence shown here is derived from an EMBL/GenBank/DDBJ whole genome shotgun (WGS) entry which is preliminary data.</text>
</comment>
<feature type="chain" id="PRO_5032724265" evidence="1">
    <location>
        <begin position="20"/>
        <end position="88"/>
    </location>
</feature>
<evidence type="ECO:0000313" key="3">
    <source>
        <dbReference type="Proteomes" id="UP000587527"/>
    </source>
</evidence>